<dbReference type="RefSeq" id="XP_029219699.1">
    <property type="nucleotide sequence ID" value="XM_029363776.1"/>
</dbReference>
<dbReference type="GeneID" id="40310270"/>
<name>A0A2A9MJW0_BESBE</name>
<reference evidence="1 2" key="1">
    <citation type="submission" date="2017-09" db="EMBL/GenBank/DDBJ databases">
        <title>Genome sequencing of Besnoitia besnoiti strain Bb-Ger1.</title>
        <authorList>
            <person name="Schares G."/>
            <person name="Venepally P."/>
            <person name="Lorenzi H.A."/>
        </authorList>
    </citation>
    <scope>NUCLEOTIDE SEQUENCE [LARGE SCALE GENOMIC DNA]</scope>
    <source>
        <strain evidence="1 2">Bb-Ger1</strain>
    </source>
</reference>
<evidence type="ECO:0000313" key="2">
    <source>
        <dbReference type="Proteomes" id="UP000224006"/>
    </source>
</evidence>
<proteinExistence type="predicted"/>
<accession>A0A2A9MJW0</accession>
<dbReference type="OrthoDB" id="10445660at2759"/>
<sequence length="117" mass="12623">MVTSGRQQEWAQLCRAGLKKARESGTTDLLLALKEIRILLEAEPQQSHMVDPQVVEELLAIALEGVTEPNSGKTVAALIIMLDGLDDAQLTECFSSAYSTTLYTTGSPFGPAWLGDT</sequence>
<gene>
    <name evidence="1" type="ORF">BESB_053410</name>
</gene>
<dbReference type="EMBL" id="NWUJ01000004">
    <property type="protein sequence ID" value="PFH35690.1"/>
    <property type="molecule type" value="Genomic_DNA"/>
</dbReference>
<dbReference type="Proteomes" id="UP000224006">
    <property type="component" value="Chromosome IV"/>
</dbReference>
<evidence type="ECO:0000313" key="1">
    <source>
        <dbReference type="EMBL" id="PFH35690.1"/>
    </source>
</evidence>
<dbReference type="VEuPathDB" id="ToxoDB:BESB_053410"/>
<protein>
    <submittedName>
        <fullName evidence="1">Uncharacterized protein</fullName>
    </submittedName>
</protein>
<comment type="caution">
    <text evidence="1">The sequence shown here is derived from an EMBL/GenBank/DDBJ whole genome shotgun (WGS) entry which is preliminary data.</text>
</comment>
<dbReference type="KEGG" id="bbes:BESB_053410"/>
<organism evidence="1 2">
    <name type="scientific">Besnoitia besnoiti</name>
    <name type="common">Apicomplexan protozoan</name>
    <dbReference type="NCBI Taxonomy" id="94643"/>
    <lineage>
        <taxon>Eukaryota</taxon>
        <taxon>Sar</taxon>
        <taxon>Alveolata</taxon>
        <taxon>Apicomplexa</taxon>
        <taxon>Conoidasida</taxon>
        <taxon>Coccidia</taxon>
        <taxon>Eucoccidiorida</taxon>
        <taxon>Eimeriorina</taxon>
        <taxon>Sarcocystidae</taxon>
        <taxon>Besnoitia</taxon>
    </lineage>
</organism>
<dbReference type="AlphaFoldDB" id="A0A2A9MJW0"/>
<keyword evidence="2" id="KW-1185">Reference proteome</keyword>